<dbReference type="EMBL" id="KM282015">
    <property type="protein sequence ID" value="AIZ05999.1"/>
    <property type="molecule type" value="Genomic_DNA"/>
</dbReference>
<accession>A0A0A7HMK9</accession>
<name>A0A0A7HMK9_9CYAN</name>
<reference evidence="1" key="2">
    <citation type="journal article" date="2015" name="ISME J.">
        <title>Genomic potential for nitrogen assimilation in uncultivated members of Prochlorococcus from an anoxic marine zone.</title>
        <authorList>
            <person name="Astorga-Elo M."/>
            <person name="Ramirez-Flandes S."/>
            <person name="DeLong E.F."/>
            <person name="Ulloa O."/>
        </authorList>
    </citation>
    <scope>NUCLEOTIDE SEQUENCE</scope>
</reference>
<dbReference type="AlphaFoldDB" id="A0A0A7HMK9"/>
<organism evidence="1">
    <name type="scientific">uncultured Prochlorococcus sp</name>
    <dbReference type="NCBI Taxonomy" id="159733"/>
    <lineage>
        <taxon>Bacteria</taxon>
        <taxon>Bacillati</taxon>
        <taxon>Cyanobacteriota</taxon>
        <taxon>Cyanophyceae</taxon>
        <taxon>Synechococcales</taxon>
        <taxon>Prochlorococcaceae</taxon>
        <taxon>Prochlorococcus</taxon>
        <taxon>environmental samples</taxon>
    </lineage>
</organism>
<evidence type="ECO:0000313" key="1">
    <source>
        <dbReference type="EMBL" id="AIZ05999.1"/>
    </source>
</evidence>
<sequence>SVKVAWLMRQQRMHQENRLQSIIGTVYWSVHRLARPWPMRKISTYYGVKAGYRTPIGV</sequence>
<proteinExistence type="predicted"/>
<reference evidence="1" key="1">
    <citation type="submission" date="2014-08" db="EMBL/GenBank/DDBJ databases">
        <authorList>
            <person name="Astorga M."/>
            <person name="Ramirez S."/>
            <person name="Ulloa O."/>
        </authorList>
    </citation>
    <scope>NUCLEOTIDE SEQUENCE</scope>
</reference>
<feature type="non-terminal residue" evidence="1">
    <location>
        <position position="1"/>
    </location>
</feature>
<protein>
    <submittedName>
        <fullName evidence="1">Uncharacterized protein</fullName>
    </submittedName>
</protein>